<keyword evidence="1" id="KW-0863">Zinc-finger</keyword>
<keyword evidence="1" id="KW-0479">Metal-binding</keyword>
<reference evidence="4" key="1">
    <citation type="submission" date="2025-08" db="UniProtKB">
        <authorList>
            <consortium name="RefSeq"/>
        </authorList>
    </citation>
    <scope>IDENTIFICATION</scope>
</reference>
<gene>
    <name evidence="4" type="primary">LOC106810784</name>
</gene>
<evidence type="ECO:0000313" key="3">
    <source>
        <dbReference type="Proteomes" id="UP000695022"/>
    </source>
</evidence>
<dbReference type="Pfam" id="PF04434">
    <property type="entry name" value="SWIM"/>
    <property type="match status" value="1"/>
</dbReference>
<dbReference type="PROSITE" id="PS50966">
    <property type="entry name" value="ZF_SWIM"/>
    <property type="match status" value="1"/>
</dbReference>
<name>A0ABM1EBZ5_PRICU</name>
<keyword evidence="1" id="KW-0862">Zinc</keyword>
<dbReference type="Pfam" id="PF21056">
    <property type="entry name" value="ZSWIM1-3_RNaseH-like"/>
    <property type="match status" value="1"/>
</dbReference>
<dbReference type="InterPro" id="IPR007527">
    <property type="entry name" value="Znf_SWIM"/>
</dbReference>
<proteinExistence type="predicted"/>
<dbReference type="PANTHER" id="PTHR47456:SF4">
    <property type="entry name" value="SWIM-TYPE DOMAIN-CONTAINING PROTEIN"/>
    <property type="match status" value="1"/>
</dbReference>
<evidence type="ECO:0000259" key="2">
    <source>
        <dbReference type="PROSITE" id="PS50966"/>
    </source>
</evidence>
<protein>
    <submittedName>
        <fullName evidence="4">Uncharacterized protein LOC106810784</fullName>
    </submittedName>
</protein>
<keyword evidence="3" id="KW-1185">Reference proteome</keyword>
<dbReference type="InterPro" id="IPR048324">
    <property type="entry name" value="ZSWIM1-3_RNaseH-like"/>
</dbReference>
<dbReference type="PANTHER" id="PTHR47456">
    <property type="entry name" value="PHD-TYPE DOMAIN-CONTAINING PROTEIN"/>
    <property type="match status" value="1"/>
</dbReference>
<organism evidence="3 4">
    <name type="scientific">Priapulus caudatus</name>
    <name type="common">Priapulid worm</name>
    <dbReference type="NCBI Taxonomy" id="37621"/>
    <lineage>
        <taxon>Eukaryota</taxon>
        <taxon>Metazoa</taxon>
        <taxon>Ecdysozoa</taxon>
        <taxon>Scalidophora</taxon>
        <taxon>Priapulida</taxon>
        <taxon>Priapulimorpha</taxon>
        <taxon>Priapulimorphida</taxon>
        <taxon>Priapulidae</taxon>
        <taxon>Priapulus</taxon>
    </lineage>
</organism>
<evidence type="ECO:0000256" key="1">
    <source>
        <dbReference type="PROSITE-ProRule" id="PRU00325"/>
    </source>
</evidence>
<dbReference type="InterPro" id="IPR029309">
    <property type="entry name" value="CaRF"/>
</dbReference>
<evidence type="ECO:0000313" key="4">
    <source>
        <dbReference type="RefSeq" id="XP_014669716.1"/>
    </source>
</evidence>
<dbReference type="Pfam" id="PF15299">
    <property type="entry name" value="ALS2CR8"/>
    <property type="match status" value="1"/>
</dbReference>
<dbReference type="RefSeq" id="XP_014669716.1">
    <property type="nucleotide sequence ID" value="XM_014814230.1"/>
</dbReference>
<accession>A0ABM1EBZ5</accession>
<dbReference type="GeneID" id="106810784"/>
<sequence length="804" mass="91669">MTTSPSDTNVIAETNRYVDSALPIFQHNRGHLPIEFFGHPFIIESSETKHCLHGSAKDSRGGKNADSCDGEHDYGMSYRRFQGTRKLDCPATIQIRGIRVFDSYSLDKTSCTTPYSLKTTKQKMLDRLIEDLETQTPPSSTLRYFIRVPLFSQHKGHPVGAAATVNQLVDNKVVAKIYELVGKGITRADEVKRCLDEFVERELFPTSAVRPKRTNRAYYPNRKDLQNHIGRAISASRYSHDDQESLKKKVEEWQASGSTANFFYRTKSAVTEGESGKDGGNDGSGKDNFLFVHQEEWQQRLLCRYGSELVLMDATYKTTKYSLPLFFVCVHTNVGYRVVAEFISEHEDSHSIAEALEILKRWNPWWKPLYFMVDYSTAEINAIEREFPGAMVYICDFHRLQAWKRWIPKNGLNALEQAALLSLLKRVADARQRHQHDTAVSDLRRSPVYTSSEATRTYVEKVWMSCVERWAQAFRKQQVLNIVNTNNGVEAQNKLFKYSYLPKSVDKSAYGIVVLLVESFLPDSYKNYCDMNLKQSSQYRRITNLPGYLHNRPRHFVKNCLKSRVAAGEFEVQDIQCVDISKGEFRVKASNDAGRLYSVTFQAPSCTCEAWYKTYFPCKHMYAVFKVFDEWSFARLPEKYRNSVFITLDDYAFGIAASSDDNYDSVTIDQPVSTVSCTEMTENAECRNSVFVILDDNGFGIAASSGDNYDSVTIDQPVSTVSCTKMTENAAGPSTLTRSSTSLRNQFLQKLNLVRDIVYRVDDEACLQDAIVKMGELQRNLWANSSTDNGLPLRLSPVKKRRRD</sequence>
<feature type="domain" description="SWIM-type" evidence="2">
    <location>
        <begin position="597"/>
        <end position="629"/>
    </location>
</feature>
<dbReference type="Proteomes" id="UP000695022">
    <property type="component" value="Unplaced"/>
</dbReference>